<dbReference type="RefSeq" id="WP_063244147.1">
    <property type="nucleotide sequence ID" value="NZ_LUKF01000016.1"/>
</dbReference>
<feature type="region of interest" description="Disordered" evidence="1">
    <location>
        <begin position="203"/>
        <end position="329"/>
    </location>
</feature>
<dbReference type="Proteomes" id="UP000075391">
    <property type="component" value="Unassembled WGS sequence"/>
</dbReference>
<evidence type="ECO:0000313" key="3">
    <source>
        <dbReference type="EMBL" id="KYG62033.1"/>
    </source>
</evidence>
<name>A0A150WGG7_BDEBC</name>
<feature type="compositionally biased region" description="Low complexity" evidence="1">
    <location>
        <begin position="285"/>
        <end position="307"/>
    </location>
</feature>
<evidence type="ECO:0000313" key="4">
    <source>
        <dbReference type="Proteomes" id="UP000075391"/>
    </source>
</evidence>
<dbReference type="AlphaFoldDB" id="A0A150WGG7"/>
<feature type="compositionally biased region" description="Basic and acidic residues" evidence="1">
    <location>
        <begin position="253"/>
        <end position="283"/>
    </location>
</feature>
<evidence type="ECO:0000256" key="2">
    <source>
        <dbReference type="SAM" id="SignalP"/>
    </source>
</evidence>
<organism evidence="3 4">
    <name type="scientific">Bdellovibrio bacteriovorus</name>
    <dbReference type="NCBI Taxonomy" id="959"/>
    <lineage>
        <taxon>Bacteria</taxon>
        <taxon>Pseudomonadati</taxon>
        <taxon>Bdellovibrionota</taxon>
        <taxon>Bdellovibrionia</taxon>
        <taxon>Bdellovibrionales</taxon>
        <taxon>Pseudobdellovibrionaceae</taxon>
        <taxon>Bdellovibrio</taxon>
    </lineage>
</organism>
<dbReference type="EMBL" id="LUKF01000016">
    <property type="protein sequence ID" value="KYG62033.1"/>
    <property type="molecule type" value="Genomic_DNA"/>
</dbReference>
<sequence length="329" mass="37751">MKLTLGVLLSVLFVTVNANAYVVADDDNDSSIYVNEDTMSYQQRECSDFLYQNLNTMSSKTDVACTRGRTDIRFQDCTIYLTKHLNSRAFDKNGYPHKKNVIYAAEACLNTNSFEVAMCASELFLRGGLYVSNPRDATDAMRICNTPQASLVKNCVINKADRGQYGVQHAMKCVEEHDPIVKERKERERRRIEEEKRRAAEQARLEEQRRQQEAQRAAEQRRIEAQREAQRRADEQRRLEEQRRQSQTQNQEQVRRQEELRKQEEARKQAEEQKRKQEEDKKKQSSSTGSKGSSSSGGNSTGSTTQTEEPGVIPPPPTTTIDDLPAFEE</sequence>
<dbReference type="OrthoDB" id="5296893at2"/>
<evidence type="ECO:0000256" key="1">
    <source>
        <dbReference type="SAM" id="MobiDB-lite"/>
    </source>
</evidence>
<feature type="signal peptide" evidence="2">
    <location>
        <begin position="1"/>
        <end position="20"/>
    </location>
</feature>
<keyword evidence="2" id="KW-0732">Signal</keyword>
<feature type="chain" id="PRO_5007572852" evidence="2">
    <location>
        <begin position="21"/>
        <end position="329"/>
    </location>
</feature>
<comment type="caution">
    <text evidence="3">The sequence shown here is derived from an EMBL/GenBank/DDBJ whole genome shotgun (WGS) entry which is preliminary data.</text>
</comment>
<protein>
    <submittedName>
        <fullName evidence="3">Uncharacterized protein</fullName>
    </submittedName>
</protein>
<proteinExistence type="predicted"/>
<reference evidence="3 4" key="1">
    <citation type="submission" date="2016-03" db="EMBL/GenBank/DDBJ databases">
        <authorList>
            <person name="Ploux O."/>
        </authorList>
    </citation>
    <scope>NUCLEOTIDE SEQUENCE [LARGE SCALE GENOMIC DNA]</scope>
    <source>
        <strain evidence="3 4">BER2</strain>
    </source>
</reference>
<feature type="compositionally biased region" description="Basic and acidic residues" evidence="1">
    <location>
        <begin position="203"/>
        <end position="244"/>
    </location>
</feature>
<gene>
    <name evidence="3" type="ORF">AZI85_07465</name>
</gene>
<accession>A0A150WGG7</accession>